<keyword evidence="2" id="KW-0813">Transport</keyword>
<evidence type="ECO:0000256" key="2">
    <source>
        <dbReference type="ARBA" id="ARBA00022448"/>
    </source>
</evidence>
<dbReference type="CDD" id="cd17473">
    <property type="entry name" value="MFS_arabinose_efflux_permease_like"/>
    <property type="match status" value="1"/>
</dbReference>
<dbReference type="AlphaFoldDB" id="A0AB35I078"/>
<feature type="transmembrane region" description="Helical" evidence="6">
    <location>
        <begin position="174"/>
        <end position="193"/>
    </location>
</feature>
<protein>
    <submittedName>
        <fullName evidence="8">MFS transporter</fullName>
    </submittedName>
</protein>
<dbReference type="InterPro" id="IPR020846">
    <property type="entry name" value="MFS_dom"/>
</dbReference>
<accession>A0AB35I078</accession>
<feature type="transmembrane region" description="Helical" evidence="6">
    <location>
        <begin position="305"/>
        <end position="330"/>
    </location>
</feature>
<dbReference type="Pfam" id="PF07690">
    <property type="entry name" value="MFS_1"/>
    <property type="match status" value="1"/>
</dbReference>
<keyword evidence="4 6" id="KW-1133">Transmembrane helix</keyword>
<dbReference type="InterPro" id="IPR036259">
    <property type="entry name" value="MFS_trans_sf"/>
</dbReference>
<dbReference type="Gene3D" id="1.20.1250.20">
    <property type="entry name" value="MFS general substrate transporter like domains"/>
    <property type="match status" value="1"/>
</dbReference>
<feature type="transmembrane region" description="Helical" evidence="6">
    <location>
        <begin position="367"/>
        <end position="393"/>
    </location>
</feature>
<keyword evidence="3 6" id="KW-0812">Transmembrane</keyword>
<dbReference type="EMBL" id="JAPHQB010000026">
    <property type="protein sequence ID" value="MCX2802874.1"/>
    <property type="molecule type" value="Genomic_DNA"/>
</dbReference>
<comment type="subcellular location">
    <subcellularLocation>
        <location evidence="1">Endomembrane system</location>
        <topology evidence="1">Multi-pass membrane protein</topology>
    </subcellularLocation>
</comment>
<dbReference type="RefSeq" id="WP_266066558.1">
    <property type="nucleotide sequence ID" value="NZ_JAPHQB010000026.1"/>
</dbReference>
<proteinExistence type="predicted"/>
<dbReference type="GO" id="GO:0005886">
    <property type="term" value="C:plasma membrane"/>
    <property type="evidence" value="ECO:0007669"/>
    <property type="project" value="TreeGrafter"/>
</dbReference>
<dbReference type="SUPFAM" id="SSF103473">
    <property type="entry name" value="MFS general substrate transporter"/>
    <property type="match status" value="1"/>
</dbReference>
<evidence type="ECO:0000256" key="5">
    <source>
        <dbReference type="ARBA" id="ARBA00023136"/>
    </source>
</evidence>
<feature type="transmembrane region" description="Helical" evidence="6">
    <location>
        <begin position="254"/>
        <end position="272"/>
    </location>
</feature>
<dbReference type="PROSITE" id="PS50850">
    <property type="entry name" value="MFS"/>
    <property type="match status" value="1"/>
</dbReference>
<dbReference type="Proteomes" id="UP001209730">
    <property type="component" value="Unassembled WGS sequence"/>
</dbReference>
<feature type="transmembrane region" description="Helical" evidence="6">
    <location>
        <begin position="116"/>
        <end position="138"/>
    </location>
</feature>
<name>A0AB35I078_MICTH</name>
<dbReference type="PANTHER" id="PTHR23501:SF191">
    <property type="entry name" value="VACUOLAR BASIC AMINO ACID TRANSPORTER 4"/>
    <property type="match status" value="1"/>
</dbReference>
<dbReference type="PANTHER" id="PTHR23501">
    <property type="entry name" value="MAJOR FACILITATOR SUPERFAMILY"/>
    <property type="match status" value="1"/>
</dbReference>
<evidence type="ECO:0000256" key="1">
    <source>
        <dbReference type="ARBA" id="ARBA00004127"/>
    </source>
</evidence>
<gene>
    <name evidence="8" type="ORF">OQJ68_13850</name>
</gene>
<keyword evidence="5 6" id="KW-0472">Membrane</keyword>
<feature type="transmembrane region" description="Helical" evidence="6">
    <location>
        <begin position="214"/>
        <end position="234"/>
    </location>
</feature>
<evidence type="ECO:0000259" key="7">
    <source>
        <dbReference type="PROSITE" id="PS50850"/>
    </source>
</evidence>
<feature type="transmembrane region" description="Helical" evidence="6">
    <location>
        <begin position="150"/>
        <end position="168"/>
    </location>
</feature>
<evidence type="ECO:0000313" key="8">
    <source>
        <dbReference type="EMBL" id="MCX2802874.1"/>
    </source>
</evidence>
<organism evidence="8 9">
    <name type="scientific">Microbulbifer thermotolerans</name>
    <dbReference type="NCBI Taxonomy" id="252514"/>
    <lineage>
        <taxon>Bacteria</taxon>
        <taxon>Pseudomonadati</taxon>
        <taxon>Pseudomonadota</taxon>
        <taxon>Gammaproteobacteria</taxon>
        <taxon>Cellvibrionales</taxon>
        <taxon>Microbulbiferaceae</taxon>
        <taxon>Microbulbifer</taxon>
    </lineage>
</organism>
<dbReference type="GO" id="GO:0022857">
    <property type="term" value="F:transmembrane transporter activity"/>
    <property type="evidence" value="ECO:0007669"/>
    <property type="project" value="InterPro"/>
</dbReference>
<feature type="domain" description="Major facilitator superfamily (MFS) profile" evidence="7">
    <location>
        <begin position="1"/>
        <end position="402"/>
    </location>
</feature>
<evidence type="ECO:0000256" key="4">
    <source>
        <dbReference type="ARBA" id="ARBA00022989"/>
    </source>
</evidence>
<feature type="transmembrane region" description="Helical" evidence="6">
    <location>
        <begin position="20"/>
        <end position="43"/>
    </location>
</feature>
<evidence type="ECO:0000256" key="6">
    <source>
        <dbReference type="SAM" id="Phobius"/>
    </source>
</evidence>
<feature type="transmembrane region" description="Helical" evidence="6">
    <location>
        <begin position="55"/>
        <end position="78"/>
    </location>
</feature>
<dbReference type="GO" id="GO:0012505">
    <property type="term" value="C:endomembrane system"/>
    <property type="evidence" value="ECO:0007669"/>
    <property type="project" value="UniProtKB-SubCell"/>
</dbReference>
<evidence type="ECO:0000313" key="9">
    <source>
        <dbReference type="Proteomes" id="UP001209730"/>
    </source>
</evidence>
<reference evidence="8" key="1">
    <citation type="submission" date="2022-11" db="EMBL/GenBank/DDBJ databases">
        <title>Chitin-degrading and fungicidal potential of chitinolytic bacterial strains from marine environment of the Pacific Ocean regions.</title>
        <authorList>
            <person name="Pentekhina I."/>
            <person name="Nedashkovskaya O."/>
            <person name="Seitkalieva A."/>
            <person name="Podvolotskaya A."/>
            <person name="Tekutyeva L."/>
            <person name="Balabanova L."/>
        </authorList>
    </citation>
    <scope>NUCLEOTIDE SEQUENCE</scope>
    <source>
        <strain evidence="8">KMM 6838</strain>
    </source>
</reference>
<comment type="caution">
    <text evidence="8">The sequence shown here is derived from an EMBL/GenBank/DDBJ whole genome shotgun (WGS) entry which is preliminary data.</text>
</comment>
<dbReference type="InterPro" id="IPR011701">
    <property type="entry name" value="MFS"/>
</dbReference>
<feature type="transmembrane region" description="Helical" evidence="6">
    <location>
        <begin position="279"/>
        <end position="299"/>
    </location>
</feature>
<sequence>MSFVPPPAGEVPPVSPLRRATLLCLAALTIMSGATIAPSLPALQAHFANHADNQLLSRLVLTLPALFIALCAPVAGAICDRFGRMGILMVSVLLYGLAGLSGLVADSLSAVLAGRALLGVSVAGIMTSITALVGDYFSGREREKYMSQQSAFVSFGGVLFLIGGGWLADLHWRAPFAIYGVALILLPAALLYLKAPTHKARAVEVSPSSDTVPYLLLGTIFATGLLNSLTFYLIPTQLPFLLREIGVEQPSLTGLAIAGGNLMGALSSLFLYHRIRAKLGFAGVFAFCFIFMASGMFLISSANALTAILAATCVFGVGMGSLMPHLFSGAIQLAPQKMRGRISGGLTASIFTGQFLSPLASQPSSHYLGLSGCFAAAGLLLLLAASAALAAALRPLFSSPSRPILRQ</sequence>
<evidence type="ECO:0000256" key="3">
    <source>
        <dbReference type="ARBA" id="ARBA00022692"/>
    </source>
</evidence>
<feature type="transmembrane region" description="Helical" evidence="6">
    <location>
        <begin position="342"/>
        <end position="361"/>
    </location>
</feature>
<feature type="transmembrane region" description="Helical" evidence="6">
    <location>
        <begin position="85"/>
        <end position="104"/>
    </location>
</feature>